<reference evidence="3" key="1">
    <citation type="journal article" date="2023" name="Mol. Phylogenet. Evol.">
        <title>Genome-scale phylogeny and comparative genomics of the fungal order Sordariales.</title>
        <authorList>
            <person name="Hensen N."/>
            <person name="Bonometti L."/>
            <person name="Westerberg I."/>
            <person name="Brannstrom I.O."/>
            <person name="Guillou S."/>
            <person name="Cros-Aarteil S."/>
            <person name="Calhoun S."/>
            <person name="Haridas S."/>
            <person name="Kuo A."/>
            <person name="Mondo S."/>
            <person name="Pangilinan J."/>
            <person name="Riley R."/>
            <person name="LaButti K."/>
            <person name="Andreopoulos B."/>
            <person name="Lipzen A."/>
            <person name="Chen C."/>
            <person name="Yan M."/>
            <person name="Daum C."/>
            <person name="Ng V."/>
            <person name="Clum A."/>
            <person name="Steindorff A."/>
            <person name="Ohm R.A."/>
            <person name="Martin F."/>
            <person name="Silar P."/>
            <person name="Natvig D.O."/>
            <person name="Lalanne C."/>
            <person name="Gautier V."/>
            <person name="Ament-Velasquez S.L."/>
            <person name="Kruys A."/>
            <person name="Hutchinson M.I."/>
            <person name="Powell A.J."/>
            <person name="Barry K."/>
            <person name="Miller A.N."/>
            <person name="Grigoriev I.V."/>
            <person name="Debuchy R."/>
            <person name="Gladieux P."/>
            <person name="Hiltunen Thoren M."/>
            <person name="Johannesson H."/>
        </authorList>
    </citation>
    <scope>NUCLEOTIDE SEQUENCE</scope>
    <source>
        <strain evidence="3">CBS 141.50</strain>
    </source>
</reference>
<keyword evidence="4" id="KW-1185">Reference proteome</keyword>
<feature type="coiled-coil region" evidence="1">
    <location>
        <begin position="43"/>
        <end position="77"/>
    </location>
</feature>
<name>A0AAN6V9Z4_9PEZI</name>
<gene>
    <name evidence="3" type="ORF">C8A04DRAFT_24158</name>
</gene>
<dbReference type="GeneID" id="87815614"/>
<evidence type="ECO:0000313" key="4">
    <source>
        <dbReference type="Proteomes" id="UP001302676"/>
    </source>
</evidence>
<dbReference type="AlphaFoldDB" id="A0AAN6V9Z4"/>
<comment type="caution">
    <text evidence="3">The sequence shown here is derived from an EMBL/GenBank/DDBJ whole genome shotgun (WGS) entry which is preliminary data.</text>
</comment>
<feature type="region of interest" description="Disordered" evidence="2">
    <location>
        <begin position="1"/>
        <end position="43"/>
    </location>
</feature>
<evidence type="ECO:0000256" key="2">
    <source>
        <dbReference type="SAM" id="MobiDB-lite"/>
    </source>
</evidence>
<sequence length="113" mass="12028">MAPSATPNVRRGDDGNASRDSNDQVSARESPEQTTSSSVGDNLAQALRDLARGEQTANTLEANLTSLESKLDQILASFGISPEELDGLDEKEGKGDEKDGKKHGEKEVDGENK</sequence>
<dbReference type="EMBL" id="MU853555">
    <property type="protein sequence ID" value="KAK4147613.1"/>
    <property type="molecule type" value="Genomic_DNA"/>
</dbReference>
<dbReference type="Proteomes" id="UP001302676">
    <property type="component" value="Unassembled WGS sequence"/>
</dbReference>
<feature type="compositionally biased region" description="Polar residues" evidence="2">
    <location>
        <begin position="23"/>
        <end position="40"/>
    </location>
</feature>
<keyword evidence="1" id="KW-0175">Coiled coil</keyword>
<accession>A0AAN6V9Z4</accession>
<reference evidence="3" key="2">
    <citation type="submission" date="2023-05" db="EMBL/GenBank/DDBJ databases">
        <authorList>
            <consortium name="Lawrence Berkeley National Laboratory"/>
            <person name="Steindorff A."/>
            <person name="Hensen N."/>
            <person name="Bonometti L."/>
            <person name="Westerberg I."/>
            <person name="Brannstrom I.O."/>
            <person name="Guillou S."/>
            <person name="Cros-Aarteil S."/>
            <person name="Calhoun S."/>
            <person name="Haridas S."/>
            <person name="Kuo A."/>
            <person name="Mondo S."/>
            <person name="Pangilinan J."/>
            <person name="Riley R."/>
            <person name="Labutti K."/>
            <person name="Andreopoulos B."/>
            <person name="Lipzen A."/>
            <person name="Chen C."/>
            <person name="Yanf M."/>
            <person name="Daum C."/>
            <person name="Ng V."/>
            <person name="Clum A."/>
            <person name="Ohm R."/>
            <person name="Martin F."/>
            <person name="Silar P."/>
            <person name="Natvig D."/>
            <person name="Lalanne C."/>
            <person name="Gautier V."/>
            <person name="Ament-Velasquez S.L."/>
            <person name="Kruys A."/>
            <person name="Hutchinson M.I."/>
            <person name="Powell A.J."/>
            <person name="Barry K."/>
            <person name="Miller A.N."/>
            <person name="Grigoriev I.V."/>
            <person name="Debuchy R."/>
            <person name="Gladieux P."/>
            <person name="Thoren M.H."/>
            <person name="Johannesson H."/>
        </authorList>
    </citation>
    <scope>NUCLEOTIDE SEQUENCE</scope>
    <source>
        <strain evidence="3">CBS 141.50</strain>
    </source>
</reference>
<evidence type="ECO:0000313" key="3">
    <source>
        <dbReference type="EMBL" id="KAK4147613.1"/>
    </source>
</evidence>
<evidence type="ECO:0000256" key="1">
    <source>
        <dbReference type="SAM" id="Coils"/>
    </source>
</evidence>
<protein>
    <submittedName>
        <fullName evidence="3">Uncharacterized protein</fullName>
    </submittedName>
</protein>
<proteinExistence type="predicted"/>
<dbReference type="RefSeq" id="XP_062640984.1">
    <property type="nucleotide sequence ID" value="XM_062779001.1"/>
</dbReference>
<organism evidence="3 4">
    <name type="scientific">Dichotomopilus funicola</name>
    <dbReference type="NCBI Taxonomy" id="1934379"/>
    <lineage>
        <taxon>Eukaryota</taxon>
        <taxon>Fungi</taxon>
        <taxon>Dikarya</taxon>
        <taxon>Ascomycota</taxon>
        <taxon>Pezizomycotina</taxon>
        <taxon>Sordariomycetes</taxon>
        <taxon>Sordariomycetidae</taxon>
        <taxon>Sordariales</taxon>
        <taxon>Chaetomiaceae</taxon>
        <taxon>Dichotomopilus</taxon>
    </lineage>
</organism>
<feature type="compositionally biased region" description="Basic and acidic residues" evidence="2">
    <location>
        <begin position="10"/>
        <end position="22"/>
    </location>
</feature>
<feature type="compositionally biased region" description="Basic and acidic residues" evidence="2">
    <location>
        <begin position="88"/>
        <end position="113"/>
    </location>
</feature>
<feature type="region of interest" description="Disordered" evidence="2">
    <location>
        <begin position="80"/>
        <end position="113"/>
    </location>
</feature>